<comment type="caution">
    <text evidence="3">The sequence shown here is derived from an EMBL/GenBank/DDBJ whole genome shotgun (WGS) entry which is preliminary data.</text>
</comment>
<dbReference type="Pfam" id="PF00067">
    <property type="entry name" value="p450"/>
    <property type="match status" value="1"/>
</dbReference>
<protein>
    <submittedName>
        <fullName evidence="3">Cytochrome P450</fullName>
    </submittedName>
</protein>
<dbReference type="PRINTS" id="PR00385">
    <property type="entry name" value="P450"/>
</dbReference>
<keyword evidence="4" id="KW-1185">Reference proteome</keyword>
<keyword evidence="2" id="KW-0479">Metal-binding</keyword>
<dbReference type="InterPro" id="IPR002397">
    <property type="entry name" value="Cyt_P450_B"/>
</dbReference>
<dbReference type="EMBL" id="JACBZR010000001">
    <property type="protein sequence ID" value="NYI80391.1"/>
    <property type="molecule type" value="Genomic_DNA"/>
</dbReference>
<dbReference type="RefSeq" id="WP_179660588.1">
    <property type="nucleotide sequence ID" value="NZ_JACBZR010000001.1"/>
</dbReference>
<sequence length="405" mass="44251">MTTAATCPFDHHAITDATSAPGIYADLRDNGVVYSTEHGGFYVLTRHADVLAALRDPDTFASGFGTRIPTVGEGRVIPLDTDPPSHTAYRSLVTDWITPQTVRGMTEDLRALIDRLIDDYLAKGGGDWVNEVGLPLPLNVLTHVVGFSPETVVQFRDLTEESWRVISETDLLDARAGLRELVRAEVARYRASGEPGYINTLLAREIDERPITDDEAERILLAFAVAGHETTMHASSAMVSYLADDPTRQELLRERPDLIPAFVEETLRFSSPVQTMARYVTRDAEIAGVRIPAGSRVLLVHGGANRDPEKFDHAEEFDPLRNAAGHLAFGFGRHQCAGALLARTELRLVLEKLITLPQLEYAGPVEYGPLSGGAMAGPASVPLRFTDAFRTTHQTPETTNESGVA</sequence>
<reference evidence="3 4" key="1">
    <citation type="submission" date="2020-07" db="EMBL/GenBank/DDBJ databases">
        <title>Sequencing the genomes of 1000 actinobacteria strains.</title>
        <authorList>
            <person name="Klenk H.-P."/>
        </authorList>
    </citation>
    <scope>NUCLEOTIDE SEQUENCE [LARGE SCALE GENOMIC DNA]</scope>
    <source>
        <strain evidence="3 4">DSM 26487</strain>
    </source>
</reference>
<accession>A0A7Z0IUV2</accession>
<comment type="similarity">
    <text evidence="1 2">Belongs to the cytochrome P450 family.</text>
</comment>
<keyword evidence="2" id="KW-0349">Heme</keyword>
<dbReference type="Proteomes" id="UP000564496">
    <property type="component" value="Unassembled WGS sequence"/>
</dbReference>
<dbReference type="InterPro" id="IPR017972">
    <property type="entry name" value="Cyt_P450_CS"/>
</dbReference>
<evidence type="ECO:0000313" key="4">
    <source>
        <dbReference type="Proteomes" id="UP000564496"/>
    </source>
</evidence>
<dbReference type="GO" id="GO:0020037">
    <property type="term" value="F:heme binding"/>
    <property type="evidence" value="ECO:0007669"/>
    <property type="project" value="InterPro"/>
</dbReference>
<dbReference type="InterPro" id="IPR001128">
    <property type="entry name" value="Cyt_P450"/>
</dbReference>
<organism evidence="3 4">
    <name type="scientific">Nocardioides panzhihuensis</name>
    <dbReference type="NCBI Taxonomy" id="860243"/>
    <lineage>
        <taxon>Bacteria</taxon>
        <taxon>Bacillati</taxon>
        <taxon>Actinomycetota</taxon>
        <taxon>Actinomycetes</taxon>
        <taxon>Propionibacteriales</taxon>
        <taxon>Nocardioidaceae</taxon>
        <taxon>Nocardioides</taxon>
    </lineage>
</organism>
<dbReference type="AlphaFoldDB" id="A0A7Z0IUV2"/>
<keyword evidence="2" id="KW-0560">Oxidoreductase</keyword>
<dbReference type="GO" id="GO:0004497">
    <property type="term" value="F:monooxygenase activity"/>
    <property type="evidence" value="ECO:0007669"/>
    <property type="project" value="UniProtKB-KW"/>
</dbReference>
<proteinExistence type="inferred from homology"/>
<name>A0A7Z0IUV2_9ACTN</name>
<keyword evidence="2" id="KW-0503">Monooxygenase</keyword>
<dbReference type="SUPFAM" id="SSF48264">
    <property type="entry name" value="Cytochrome P450"/>
    <property type="match status" value="1"/>
</dbReference>
<dbReference type="PRINTS" id="PR00359">
    <property type="entry name" value="BP450"/>
</dbReference>
<evidence type="ECO:0000256" key="2">
    <source>
        <dbReference type="RuleBase" id="RU000461"/>
    </source>
</evidence>
<gene>
    <name evidence="3" type="ORF">BJ988_005039</name>
</gene>
<evidence type="ECO:0000256" key="1">
    <source>
        <dbReference type="ARBA" id="ARBA00010617"/>
    </source>
</evidence>
<dbReference type="PROSITE" id="PS00086">
    <property type="entry name" value="CYTOCHROME_P450"/>
    <property type="match status" value="1"/>
</dbReference>
<dbReference type="GO" id="GO:0005506">
    <property type="term" value="F:iron ion binding"/>
    <property type="evidence" value="ECO:0007669"/>
    <property type="project" value="InterPro"/>
</dbReference>
<keyword evidence="2" id="KW-0408">Iron</keyword>
<dbReference type="PANTHER" id="PTHR46696">
    <property type="entry name" value="P450, PUTATIVE (EUROFUNG)-RELATED"/>
    <property type="match status" value="1"/>
</dbReference>
<dbReference type="Gene3D" id="1.10.630.10">
    <property type="entry name" value="Cytochrome P450"/>
    <property type="match status" value="1"/>
</dbReference>
<dbReference type="PANTHER" id="PTHR46696:SF6">
    <property type="entry name" value="P450, PUTATIVE (EUROFUNG)-RELATED"/>
    <property type="match status" value="1"/>
</dbReference>
<evidence type="ECO:0000313" key="3">
    <source>
        <dbReference type="EMBL" id="NYI80391.1"/>
    </source>
</evidence>
<dbReference type="GO" id="GO:0016705">
    <property type="term" value="F:oxidoreductase activity, acting on paired donors, with incorporation or reduction of molecular oxygen"/>
    <property type="evidence" value="ECO:0007669"/>
    <property type="project" value="InterPro"/>
</dbReference>
<dbReference type="InterPro" id="IPR036396">
    <property type="entry name" value="Cyt_P450_sf"/>
</dbReference>